<keyword evidence="1" id="KW-0472">Membrane</keyword>
<keyword evidence="1" id="KW-1133">Transmembrane helix</keyword>
<dbReference type="EMBL" id="WXEW01000010">
    <property type="protein sequence ID" value="NAS26283.1"/>
    <property type="molecule type" value="Genomic_DNA"/>
</dbReference>
<gene>
    <name evidence="2" type="ORF">GT755_31995</name>
</gene>
<keyword evidence="1" id="KW-0812">Transmembrane</keyword>
<dbReference type="Proteomes" id="UP000479526">
    <property type="component" value="Unassembled WGS sequence"/>
</dbReference>
<comment type="caution">
    <text evidence="2">The sequence shown here is derived from an EMBL/GenBank/DDBJ whole genome shotgun (WGS) entry which is preliminary data.</text>
</comment>
<sequence length="114" mass="11504">MSPAKHRRPSRGGWKLTAEQLSVLTLAGVLVATGSFVTDVIGAFEPSAPIVVSLPGPTVTVTEPAGGASSPVGAPSIWAALASPDQYRVSADDGFGYSIAVGDMRLPVGITSIA</sequence>
<evidence type="ECO:0000256" key="1">
    <source>
        <dbReference type="SAM" id="Phobius"/>
    </source>
</evidence>
<dbReference type="RefSeq" id="WP_161483278.1">
    <property type="nucleotide sequence ID" value="NZ_WXEW01000010.1"/>
</dbReference>
<name>A0A7C9JJ22_9ACTN</name>
<proteinExistence type="predicted"/>
<dbReference type="AlphaFoldDB" id="A0A7C9JJ22"/>
<reference evidence="2 3" key="1">
    <citation type="submission" date="2020-01" db="EMBL/GenBank/DDBJ databases">
        <title>Herbidospora sp. NEAU-GS84 nov., a novel actinomycete isolated from soil.</title>
        <authorList>
            <person name="Han L."/>
        </authorList>
    </citation>
    <scope>NUCLEOTIDE SEQUENCE [LARGE SCALE GENOMIC DNA]</scope>
    <source>
        <strain evidence="2 3">NEAU-GS84</strain>
    </source>
</reference>
<evidence type="ECO:0000313" key="2">
    <source>
        <dbReference type="EMBL" id="NAS26283.1"/>
    </source>
</evidence>
<protein>
    <submittedName>
        <fullName evidence="2">Uncharacterized protein</fullName>
    </submittedName>
</protein>
<organism evidence="2 3">
    <name type="scientific">Herbidospora solisilvae</name>
    <dbReference type="NCBI Taxonomy" id="2696284"/>
    <lineage>
        <taxon>Bacteria</taxon>
        <taxon>Bacillati</taxon>
        <taxon>Actinomycetota</taxon>
        <taxon>Actinomycetes</taxon>
        <taxon>Streptosporangiales</taxon>
        <taxon>Streptosporangiaceae</taxon>
        <taxon>Herbidospora</taxon>
    </lineage>
</organism>
<keyword evidence="3" id="KW-1185">Reference proteome</keyword>
<feature type="transmembrane region" description="Helical" evidence="1">
    <location>
        <begin position="21"/>
        <end position="44"/>
    </location>
</feature>
<evidence type="ECO:0000313" key="3">
    <source>
        <dbReference type="Proteomes" id="UP000479526"/>
    </source>
</evidence>
<accession>A0A7C9JJ22</accession>